<dbReference type="Pfam" id="PF05573">
    <property type="entry name" value="NosL"/>
    <property type="match status" value="1"/>
</dbReference>
<dbReference type="AlphaFoldDB" id="A0A1W1BUD2"/>
<dbReference type="Gene3D" id="3.30.70.2050">
    <property type="match status" value="1"/>
</dbReference>
<gene>
    <name evidence="1" type="ORF">MNB_SV-6-686</name>
</gene>
<accession>A0A1W1BUD2</accession>
<dbReference type="EMBL" id="FPHC01000041">
    <property type="protein sequence ID" value="SFV57094.1"/>
    <property type="molecule type" value="Genomic_DNA"/>
</dbReference>
<dbReference type="InterPro" id="IPR008719">
    <property type="entry name" value="N2O_reductase_NosL"/>
</dbReference>
<sequence>MKKIVPLLTIPILFAYAQSYANQPLVAKKIYTISYDKNSTGLVRHLPLAKAPNWVAKIETRGGKTVYFSSPKSMFEFYFRPGKWFDVGVRSERDFSQIVVTDYITGKAIDGESAYYIYGSRAISPSGDDLVAIGDKTQAEKFSQKYNGKRVLKFDEVSDALIRLLNGRI</sequence>
<organism evidence="1">
    <name type="scientific">hydrothermal vent metagenome</name>
    <dbReference type="NCBI Taxonomy" id="652676"/>
    <lineage>
        <taxon>unclassified sequences</taxon>
        <taxon>metagenomes</taxon>
        <taxon>ecological metagenomes</taxon>
    </lineage>
</organism>
<protein>
    <submittedName>
        <fullName evidence="1">NosL-related protein</fullName>
    </submittedName>
</protein>
<name>A0A1W1BUD2_9ZZZZ</name>
<dbReference type="PANTHER" id="PTHR41247:SF1">
    <property type="entry name" value="HTH-TYPE TRANSCRIPTIONAL REPRESSOR YCNK"/>
    <property type="match status" value="1"/>
</dbReference>
<evidence type="ECO:0000313" key="1">
    <source>
        <dbReference type="EMBL" id="SFV57094.1"/>
    </source>
</evidence>
<reference evidence="1" key="1">
    <citation type="submission" date="2016-10" db="EMBL/GenBank/DDBJ databases">
        <authorList>
            <person name="de Groot N.N."/>
        </authorList>
    </citation>
    <scope>NUCLEOTIDE SEQUENCE</scope>
</reference>
<dbReference type="SUPFAM" id="SSF160387">
    <property type="entry name" value="NosL/MerB-like"/>
    <property type="match status" value="1"/>
</dbReference>
<dbReference type="PANTHER" id="PTHR41247">
    <property type="entry name" value="HTH-TYPE TRANSCRIPTIONAL REPRESSOR YCNK"/>
    <property type="match status" value="1"/>
</dbReference>
<proteinExistence type="predicted"/>